<keyword evidence="2" id="KW-0812">Transmembrane</keyword>
<evidence type="ECO:0000313" key="3">
    <source>
        <dbReference type="EMBL" id="KAF2795218.1"/>
    </source>
</evidence>
<keyword evidence="2" id="KW-1133">Transmembrane helix</keyword>
<dbReference type="EMBL" id="MU001865">
    <property type="protein sequence ID" value="KAF2795218.1"/>
    <property type="molecule type" value="Genomic_DNA"/>
</dbReference>
<evidence type="ECO:0000313" key="4">
    <source>
        <dbReference type="Proteomes" id="UP000799757"/>
    </source>
</evidence>
<dbReference type="Proteomes" id="UP000799757">
    <property type="component" value="Unassembled WGS sequence"/>
</dbReference>
<sequence length="300" mass="33487">MSLLTTHILLYTLILITSLLVLLMMLWHISTAHLIDDYDMPQEWYEDFLAAQFPGWRIGIWALLFFMIPLNCVHALLCLDFYAGHLFPRGQGDVIPSDLPTSCSSRSNESSTATLATGRPDRNPYSSAQHRNSSLPQYPNATTSAPAHKTPTEFPQTYHPLLSPDLPRPLHILPSLYDVTLILLLVFHVAAFLLQLPSNLASCDWTPPGPIPYSFYSNPPRWNARLGGQKQDGGVESGSRDVSVRDRCVRINIDNWISGGFDVAGCFILVALHGCVLVCRVWECVRRRRGVKGLEDMGGD</sequence>
<feature type="transmembrane region" description="Helical" evidence="2">
    <location>
        <begin position="261"/>
        <end position="282"/>
    </location>
</feature>
<dbReference type="OrthoDB" id="3800069at2759"/>
<dbReference type="AlphaFoldDB" id="A0A6A6XG45"/>
<feature type="region of interest" description="Disordered" evidence="1">
    <location>
        <begin position="98"/>
        <end position="156"/>
    </location>
</feature>
<organism evidence="3 4">
    <name type="scientific">Melanomma pulvis-pyrius CBS 109.77</name>
    <dbReference type="NCBI Taxonomy" id="1314802"/>
    <lineage>
        <taxon>Eukaryota</taxon>
        <taxon>Fungi</taxon>
        <taxon>Dikarya</taxon>
        <taxon>Ascomycota</taxon>
        <taxon>Pezizomycotina</taxon>
        <taxon>Dothideomycetes</taxon>
        <taxon>Pleosporomycetidae</taxon>
        <taxon>Pleosporales</taxon>
        <taxon>Melanommataceae</taxon>
        <taxon>Melanomma</taxon>
    </lineage>
</organism>
<gene>
    <name evidence="3" type="ORF">K505DRAFT_15616</name>
</gene>
<feature type="compositionally biased region" description="Low complexity" evidence="1">
    <location>
        <begin position="102"/>
        <end position="111"/>
    </location>
</feature>
<accession>A0A6A6XG45</accession>
<protein>
    <submittedName>
        <fullName evidence="3">Uncharacterized protein</fullName>
    </submittedName>
</protein>
<feature type="transmembrane region" description="Helical" evidence="2">
    <location>
        <begin position="58"/>
        <end position="79"/>
    </location>
</feature>
<evidence type="ECO:0000256" key="1">
    <source>
        <dbReference type="SAM" id="MobiDB-lite"/>
    </source>
</evidence>
<feature type="compositionally biased region" description="Polar residues" evidence="1">
    <location>
        <begin position="124"/>
        <end position="145"/>
    </location>
</feature>
<reference evidence="3" key="1">
    <citation type="journal article" date="2020" name="Stud. Mycol.">
        <title>101 Dothideomycetes genomes: a test case for predicting lifestyles and emergence of pathogens.</title>
        <authorList>
            <person name="Haridas S."/>
            <person name="Albert R."/>
            <person name="Binder M."/>
            <person name="Bloem J."/>
            <person name="Labutti K."/>
            <person name="Salamov A."/>
            <person name="Andreopoulos B."/>
            <person name="Baker S."/>
            <person name="Barry K."/>
            <person name="Bills G."/>
            <person name="Bluhm B."/>
            <person name="Cannon C."/>
            <person name="Castanera R."/>
            <person name="Culley D."/>
            <person name="Daum C."/>
            <person name="Ezra D."/>
            <person name="Gonzalez J."/>
            <person name="Henrissat B."/>
            <person name="Kuo A."/>
            <person name="Liang C."/>
            <person name="Lipzen A."/>
            <person name="Lutzoni F."/>
            <person name="Magnuson J."/>
            <person name="Mondo S."/>
            <person name="Nolan M."/>
            <person name="Ohm R."/>
            <person name="Pangilinan J."/>
            <person name="Park H.-J."/>
            <person name="Ramirez L."/>
            <person name="Alfaro M."/>
            <person name="Sun H."/>
            <person name="Tritt A."/>
            <person name="Yoshinaga Y."/>
            <person name="Zwiers L.-H."/>
            <person name="Turgeon B."/>
            <person name="Goodwin S."/>
            <person name="Spatafora J."/>
            <person name="Crous P."/>
            <person name="Grigoriev I."/>
        </authorList>
    </citation>
    <scope>NUCLEOTIDE SEQUENCE</scope>
    <source>
        <strain evidence="3">CBS 109.77</strain>
    </source>
</reference>
<evidence type="ECO:0000256" key="2">
    <source>
        <dbReference type="SAM" id="Phobius"/>
    </source>
</evidence>
<feature type="transmembrane region" description="Helical" evidence="2">
    <location>
        <begin position="176"/>
        <end position="196"/>
    </location>
</feature>
<name>A0A6A6XG45_9PLEO</name>
<keyword evidence="2" id="KW-0472">Membrane</keyword>
<proteinExistence type="predicted"/>
<keyword evidence="4" id="KW-1185">Reference proteome</keyword>